<dbReference type="Proteomes" id="UP000829194">
    <property type="component" value="Chromosome"/>
</dbReference>
<evidence type="ECO:0000256" key="7">
    <source>
        <dbReference type="SAM" id="Phobius"/>
    </source>
</evidence>
<reference evidence="10 11" key="1">
    <citation type="submission" date="2022-03" db="EMBL/GenBank/DDBJ databases">
        <title>Complete genome sequence of Lysobacter capsici VKM B-2533 and Lysobacter gummosus 10.1.1, promising sources of lytic agents.</title>
        <authorList>
            <person name="Tarlachkov S.V."/>
            <person name="Kudryakova I.V."/>
            <person name="Afoshin A.S."/>
            <person name="Leontyevskaya E.A."/>
            <person name="Leontyevskaya N.V."/>
        </authorList>
    </citation>
    <scope>NUCLEOTIDE SEQUENCE [LARGE SCALE GENOMIC DNA]</scope>
    <source>
        <strain evidence="10 11">10.1.1</strain>
    </source>
</reference>
<dbReference type="Pfam" id="PF12704">
    <property type="entry name" value="MacB_PCD"/>
    <property type="match status" value="1"/>
</dbReference>
<evidence type="ECO:0000313" key="10">
    <source>
        <dbReference type="EMBL" id="UNP29078.1"/>
    </source>
</evidence>
<feature type="transmembrane region" description="Helical" evidence="7">
    <location>
        <begin position="364"/>
        <end position="386"/>
    </location>
</feature>
<feature type="transmembrane region" description="Helical" evidence="7">
    <location>
        <begin position="26"/>
        <end position="46"/>
    </location>
</feature>
<evidence type="ECO:0000256" key="3">
    <source>
        <dbReference type="ARBA" id="ARBA00022692"/>
    </source>
</evidence>
<dbReference type="PANTHER" id="PTHR30572:SF4">
    <property type="entry name" value="ABC TRANSPORTER PERMEASE YTRF"/>
    <property type="match status" value="1"/>
</dbReference>
<dbReference type="InterPro" id="IPR025857">
    <property type="entry name" value="MacB_PCD"/>
</dbReference>
<keyword evidence="3 7" id="KW-0812">Transmembrane</keyword>
<feature type="transmembrane region" description="Helical" evidence="7">
    <location>
        <begin position="322"/>
        <end position="344"/>
    </location>
</feature>
<keyword evidence="4 7" id="KW-1133">Transmembrane helix</keyword>
<evidence type="ECO:0000313" key="11">
    <source>
        <dbReference type="Proteomes" id="UP000829194"/>
    </source>
</evidence>
<dbReference type="PANTHER" id="PTHR30572">
    <property type="entry name" value="MEMBRANE COMPONENT OF TRANSPORTER-RELATED"/>
    <property type="match status" value="1"/>
</dbReference>
<feature type="domain" description="MacB-like periplasmic core" evidence="9">
    <location>
        <begin position="25"/>
        <end position="241"/>
    </location>
</feature>
<comment type="subcellular location">
    <subcellularLocation>
        <location evidence="1">Cell membrane</location>
        <topology evidence="1">Multi-pass membrane protein</topology>
    </subcellularLocation>
</comment>
<keyword evidence="11" id="KW-1185">Reference proteome</keyword>
<dbReference type="InterPro" id="IPR003838">
    <property type="entry name" value="ABC3_permease_C"/>
</dbReference>
<keyword evidence="2" id="KW-1003">Cell membrane</keyword>
<dbReference type="EMBL" id="CP093547">
    <property type="protein sequence ID" value="UNP29078.1"/>
    <property type="molecule type" value="Genomic_DNA"/>
</dbReference>
<gene>
    <name evidence="10" type="ORF">MOV92_21835</name>
</gene>
<evidence type="ECO:0000259" key="9">
    <source>
        <dbReference type="Pfam" id="PF12704"/>
    </source>
</evidence>
<evidence type="ECO:0000256" key="5">
    <source>
        <dbReference type="ARBA" id="ARBA00023136"/>
    </source>
</evidence>
<evidence type="ECO:0000256" key="4">
    <source>
        <dbReference type="ARBA" id="ARBA00022989"/>
    </source>
</evidence>
<accession>A0ABY3XEL2</accession>
<feature type="transmembrane region" description="Helical" evidence="7">
    <location>
        <begin position="279"/>
        <end position="301"/>
    </location>
</feature>
<feature type="domain" description="ABC3 transporter permease C-terminal" evidence="8">
    <location>
        <begin position="282"/>
        <end position="396"/>
    </location>
</feature>
<evidence type="ECO:0000259" key="8">
    <source>
        <dbReference type="Pfam" id="PF02687"/>
    </source>
</evidence>
<dbReference type="Pfam" id="PF02687">
    <property type="entry name" value="FtsX"/>
    <property type="match status" value="1"/>
</dbReference>
<evidence type="ECO:0000256" key="2">
    <source>
        <dbReference type="ARBA" id="ARBA00022475"/>
    </source>
</evidence>
<organism evidence="10 11">
    <name type="scientific">Lysobacter gummosus</name>
    <dbReference type="NCBI Taxonomy" id="262324"/>
    <lineage>
        <taxon>Bacteria</taxon>
        <taxon>Pseudomonadati</taxon>
        <taxon>Pseudomonadota</taxon>
        <taxon>Gammaproteobacteria</taxon>
        <taxon>Lysobacterales</taxon>
        <taxon>Lysobacteraceae</taxon>
        <taxon>Lysobacter</taxon>
    </lineage>
</organism>
<dbReference type="InterPro" id="IPR050250">
    <property type="entry name" value="Macrolide_Exporter_MacB"/>
</dbReference>
<evidence type="ECO:0000256" key="6">
    <source>
        <dbReference type="ARBA" id="ARBA00038076"/>
    </source>
</evidence>
<proteinExistence type="inferred from homology"/>
<name>A0ABY3XEL2_9GAMM</name>
<evidence type="ECO:0000256" key="1">
    <source>
        <dbReference type="ARBA" id="ARBA00004651"/>
    </source>
</evidence>
<sequence length="403" mass="42072">MDGLRRWLAGLADAARSLARSPRPTVLCASAIVLAVMAYSTVASIAEGMAQVLGRRFETLGNDTLVIRGQSTASGGFVPSPSDLSDLQRMPQWVARAALVQELSGAATLLEGPGTRQVAQVLAVSEDYFDIDRIKVGQGRGLGRGAGSGKRCLLGARIAAALFPGGSPVGKFLRVGGQWYVVGGVLAATDEPGKFVSNDDAVFLPLAGAGALVKPGDDGGRLVVKAAAGADMERLRAKLSALLLRKYGGRFDADDLRIEAKQALLDSARGATQSQGRTLAWISLLASLVAALGVMNMMFLSADERSGEIGLRRAIGATRADIAWMFVCEALLLCLISIPLGLLLGRIAAGALKNVLRLDSAPVLGWQACALVAMATTALVLAFSLAPAWQAARKDPKNVLRSQ</sequence>
<dbReference type="RefSeq" id="WP_057944591.1">
    <property type="nucleotide sequence ID" value="NZ_CP011131.1"/>
</dbReference>
<protein>
    <submittedName>
        <fullName evidence="10">ABC transporter permease</fullName>
    </submittedName>
</protein>
<comment type="similarity">
    <text evidence="6">Belongs to the ABC-4 integral membrane protein family.</text>
</comment>
<keyword evidence="5 7" id="KW-0472">Membrane</keyword>